<dbReference type="Proteomes" id="UP000317369">
    <property type="component" value="Chromosome"/>
</dbReference>
<protein>
    <recommendedName>
        <fullName evidence="4">Carbohydrate-binding module family 96 domain-containing protein</fullName>
    </recommendedName>
</protein>
<sequence length="247" mass="26541">MRLKRVEMYGLAGVLIFGVARISQAGTVSLDLSPHGDADIRSKDLADNGYNRETLVIGNTGADPSSTRSYKAYIRYALPEDFYEATDATFTITRAVAGPWNYTYKIYGLDDGIGEDWIEANGPSGTTWNNAPGNVATSPWEFSSSIVVGEYTVIGTKNDGVAGDSYSIDSEDLVDFVNNDSNGFITLMIGRTNLSSAVEQFASRSHGSFNAPTLSLTYDQVPIPEPSSMALLSMAGGLLVLRSCKNS</sequence>
<evidence type="ECO:0000313" key="5">
    <source>
        <dbReference type="EMBL" id="QDU33271.1"/>
    </source>
</evidence>
<dbReference type="Pfam" id="PF24517">
    <property type="entry name" value="CBM96"/>
    <property type="match status" value="1"/>
</dbReference>
<dbReference type="KEGG" id="pcor:KS4_13160"/>
<accession>A0A517YST3</accession>
<dbReference type="AlphaFoldDB" id="A0A517YST3"/>
<name>A0A517YST3_9BACT</name>
<organism evidence="5 6">
    <name type="scientific">Poriferisphaera corsica</name>
    <dbReference type="NCBI Taxonomy" id="2528020"/>
    <lineage>
        <taxon>Bacteria</taxon>
        <taxon>Pseudomonadati</taxon>
        <taxon>Planctomycetota</taxon>
        <taxon>Phycisphaerae</taxon>
        <taxon>Phycisphaerales</taxon>
        <taxon>Phycisphaeraceae</taxon>
        <taxon>Poriferisphaera</taxon>
    </lineage>
</organism>
<keyword evidence="3" id="KW-0732">Signal</keyword>
<evidence type="ECO:0000256" key="2">
    <source>
        <dbReference type="ARBA" id="ARBA00022525"/>
    </source>
</evidence>
<evidence type="ECO:0000259" key="4">
    <source>
        <dbReference type="Pfam" id="PF24517"/>
    </source>
</evidence>
<keyword evidence="6" id="KW-1185">Reference proteome</keyword>
<reference evidence="5 6" key="1">
    <citation type="submission" date="2019-02" db="EMBL/GenBank/DDBJ databases">
        <title>Deep-cultivation of Planctomycetes and their phenomic and genomic characterization uncovers novel biology.</title>
        <authorList>
            <person name="Wiegand S."/>
            <person name="Jogler M."/>
            <person name="Boedeker C."/>
            <person name="Pinto D."/>
            <person name="Vollmers J."/>
            <person name="Rivas-Marin E."/>
            <person name="Kohn T."/>
            <person name="Peeters S.H."/>
            <person name="Heuer A."/>
            <person name="Rast P."/>
            <person name="Oberbeckmann S."/>
            <person name="Bunk B."/>
            <person name="Jeske O."/>
            <person name="Meyerdierks A."/>
            <person name="Storesund J.E."/>
            <person name="Kallscheuer N."/>
            <person name="Luecker S."/>
            <person name="Lage O.M."/>
            <person name="Pohl T."/>
            <person name="Merkel B.J."/>
            <person name="Hornburger P."/>
            <person name="Mueller R.-W."/>
            <person name="Bruemmer F."/>
            <person name="Labrenz M."/>
            <person name="Spormann A.M."/>
            <person name="Op den Camp H."/>
            <person name="Overmann J."/>
            <person name="Amann R."/>
            <person name="Jetten M.S.M."/>
            <person name="Mascher T."/>
            <person name="Medema M.H."/>
            <person name="Devos D.P."/>
            <person name="Kaster A.-K."/>
            <person name="Ovreas L."/>
            <person name="Rohde M."/>
            <person name="Galperin M.Y."/>
            <person name="Jogler C."/>
        </authorList>
    </citation>
    <scope>NUCLEOTIDE SEQUENCE [LARGE SCALE GENOMIC DNA]</scope>
    <source>
        <strain evidence="5 6">KS4</strain>
    </source>
</reference>
<dbReference type="OrthoDB" id="292867at2"/>
<dbReference type="NCBIfam" id="TIGR02595">
    <property type="entry name" value="PEP_CTERM"/>
    <property type="match status" value="1"/>
</dbReference>
<comment type="subcellular location">
    <subcellularLocation>
        <location evidence="1">Secreted</location>
    </subcellularLocation>
</comment>
<dbReference type="InterPro" id="IPR055372">
    <property type="entry name" value="CBM96"/>
</dbReference>
<evidence type="ECO:0000256" key="3">
    <source>
        <dbReference type="ARBA" id="ARBA00022729"/>
    </source>
</evidence>
<dbReference type="InterPro" id="IPR013424">
    <property type="entry name" value="Ice-binding_C"/>
</dbReference>
<feature type="domain" description="Carbohydrate-binding module family 96" evidence="4">
    <location>
        <begin position="31"/>
        <end position="134"/>
    </location>
</feature>
<gene>
    <name evidence="5" type="ORF">KS4_13160</name>
</gene>
<dbReference type="RefSeq" id="WP_145076132.1">
    <property type="nucleotide sequence ID" value="NZ_CP036425.1"/>
</dbReference>
<proteinExistence type="predicted"/>
<evidence type="ECO:0000313" key="6">
    <source>
        <dbReference type="Proteomes" id="UP000317369"/>
    </source>
</evidence>
<dbReference type="EMBL" id="CP036425">
    <property type="protein sequence ID" value="QDU33271.1"/>
    <property type="molecule type" value="Genomic_DNA"/>
</dbReference>
<keyword evidence="2" id="KW-0964">Secreted</keyword>
<evidence type="ECO:0000256" key="1">
    <source>
        <dbReference type="ARBA" id="ARBA00004613"/>
    </source>
</evidence>